<keyword evidence="2" id="KW-1185">Reference proteome</keyword>
<dbReference type="EMBL" id="JAROKS010000026">
    <property type="protein sequence ID" value="KAK1785692.1"/>
    <property type="molecule type" value="Genomic_DNA"/>
</dbReference>
<sequence length="148" mass="16607">MVGVLVLASSPFPAPGVIPQGLWFLIAEYTVCKIGCCFSSVDKAAQICSNLQIQFPTVEHHGTNEEPKDFYVFNDNPNAPTVIHMPLLNASNCKGEVNMWKDRYQTFQSAYDDKMIRDLMVKAGLNITNTKGKLLKEIDEVVKRKKNQ</sequence>
<name>A0AAD8YRT4_9TELE</name>
<protein>
    <submittedName>
        <fullName evidence="1">Uncharacterized protein</fullName>
    </submittedName>
</protein>
<dbReference type="Gene3D" id="3.40.1090.10">
    <property type="entry name" value="Cytosolic phospholipase A2 catalytic domain"/>
    <property type="match status" value="1"/>
</dbReference>
<reference evidence="1" key="1">
    <citation type="submission" date="2023-03" db="EMBL/GenBank/DDBJ databases">
        <title>Electrophorus voltai genome.</title>
        <authorList>
            <person name="Bian C."/>
        </authorList>
    </citation>
    <scope>NUCLEOTIDE SEQUENCE</scope>
    <source>
        <strain evidence="1">CB-2022</strain>
        <tissue evidence="1">Muscle</tissue>
    </source>
</reference>
<proteinExistence type="predicted"/>
<dbReference type="InterPro" id="IPR016035">
    <property type="entry name" value="Acyl_Trfase/lysoPLipase"/>
</dbReference>
<dbReference type="PANTHER" id="PTHR10728">
    <property type="entry name" value="CYTOSOLIC PHOSPHOLIPASE A2"/>
    <property type="match status" value="1"/>
</dbReference>
<accession>A0AAD8YRT4</accession>
<dbReference type="GO" id="GO:0005654">
    <property type="term" value="C:nucleoplasm"/>
    <property type="evidence" value="ECO:0007669"/>
    <property type="project" value="TreeGrafter"/>
</dbReference>
<dbReference type="GO" id="GO:0046475">
    <property type="term" value="P:glycerophospholipid catabolic process"/>
    <property type="evidence" value="ECO:0007669"/>
    <property type="project" value="TreeGrafter"/>
</dbReference>
<dbReference type="PANTHER" id="PTHR10728:SF39">
    <property type="entry name" value="CYTOSOLIC PHOSPHOLIPASE A2 GAMMA"/>
    <property type="match status" value="1"/>
</dbReference>
<dbReference type="SUPFAM" id="SSF52151">
    <property type="entry name" value="FabD/lysophospholipase-like"/>
    <property type="match status" value="1"/>
</dbReference>
<dbReference type="GO" id="GO:0005544">
    <property type="term" value="F:calcium-dependent phospholipid binding"/>
    <property type="evidence" value="ECO:0007669"/>
    <property type="project" value="TreeGrafter"/>
</dbReference>
<dbReference type="AlphaFoldDB" id="A0AAD8YRT4"/>
<evidence type="ECO:0000313" key="2">
    <source>
        <dbReference type="Proteomes" id="UP001239994"/>
    </source>
</evidence>
<comment type="caution">
    <text evidence="1">The sequence shown here is derived from an EMBL/GenBank/DDBJ whole genome shotgun (WGS) entry which is preliminary data.</text>
</comment>
<dbReference type="Proteomes" id="UP001239994">
    <property type="component" value="Unassembled WGS sequence"/>
</dbReference>
<gene>
    <name evidence="1" type="ORF">P4O66_019036</name>
</gene>
<dbReference type="GO" id="GO:0047498">
    <property type="term" value="F:calcium-dependent phospholipase A2 activity"/>
    <property type="evidence" value="ECO:0007669"/>
    <property type="project" value="TreeGrafter"/>
</dbReference>
<organism evidence="1 2">
    <name type="scientific">Electrophorus voltai</name>
    <dbReference type="NCBI Taxonomy" id="2609070"/>
    <lineage>
        <taxon>Eukaryota</taxon>
        <taxon>Metazoa</taxon>
        <taxon>Chordata</taxon>
        <taxon>Craniata</taxon>
        <taxon>Vertebrata</taxon>
        <taxon>Euteleostomi</taxon>
        <taxon>Actinopterygii</taxon>
        <taxon>Neopterygii</taxon>
        <taxon>Teleostei</taxon>
        <taxon>Ostariophysi</taxon>
        <taxon>Gymnotiformes</taxon>
        <taxon>Gymnotoidei</taxon>
        <taxon>Gymnotidae</taxon>
        <taxon>Electrophorus</taxon>
    </lineage>
</organism>
<dbReference type="GO" id="GO:0005829">
    <property type="term" value="C:cytosol"/>
    <property type="evidence" value="ECO:0007669"/>
    <property type="project" value="TreeGrafter"/>
</dbReference>
<evidence type="ECO:0000313" key="1">
    <source>
        <dbReference type="EMBL" id="KAK1785692.1"/>
    </source>
</evidence>
<dbReference type="GO" id="GO:0005509">
    <property type="term" value="F:calcium ion binding"/>
    <property type="evidence" value="ECO:0007669"/>
    <property type="project" value="TreeGrafter"/>
</dbReference>
<dbReference type="GO" id="GO:0005635">
    <property type="term" value="C:nuclear envelope"/>
    <property type="evidence" value="ECO:0007669"/>
    <property type="project" value="TreeGrafter"/>
</dbReference>